<evidence type="ECO:0000313" key="2">
    <source>
        <dbReference type="Proteomes" id="UP000712281"/>
    </source>
</evidence>
<name>A0A8S9FSS9_BRACR</name>
<dbReference type="Proteomes" id="UP000712281">
    <property type="component" value="Unassembled WGS sequence"/>
</dbReference>
<evidence type="ECO:0000313" key="1">
    <source>
        <dbReference type="EMBL" id="KAF2536750.1"/>
    </source>
</evidence>
<accession>A0A8S9FSS9</accession>
<gene>
    <name evidence="1" type="ORF">F2Q68_00019505</name>
</gene>
<sequence>MFCLRSAHPSLPVAGGLFLPFTLVFSLPVLSSSVSLRYAGVPGGSSFASIPGESRRFAARELDRRLLCSVSVRLSAFQSFVVPTEWCGGAWSLPVLGVSSLGVLDVQCSVGAGWCIHNGAFVELVGFVVCRLWPFLDLACASASWSPAISRLWLGLGPCSWCCFLVLLQSRLSSLALVVVPVAENSPRVISGVCFFGCASSSSSIFRFVPVSSSALEPSARAFVCSGGCVLPASVVVPECLAWRNLVSGMFVEYDLLDSRFGQSYDKRDRLVEDGGSP</sequence>
<proteinExistence type="predicted"/>
<reference evidence="1" key="1">
    <citation type="submission" date="2019-12" db="EMBL/GenBank/DDBJ databases">
        <title>Genome sequencing and annotation of Brassica cretica.</title>
        <authorList>
            <person name="Studholme D.J."/>
            <person name="Sarris P.F."/>
        </authorList>
    </citation>
    <scope>NUCLEOTIDE SEQUENCE</scope>
    <source>
        <strain evidence="1">PFS-001/15</strain>
        <tissue evidence="1">Leaf</tissue>
    </source>
</reference>
<protein>
    <submittedName>
        <fullName evidence="1">Uncharacterized protein</fullName>
    </submittedName>
</protein>
<comment type="caution">
    <text evidence="1">The sequence shown here is derived from an EMBL/GenBank/DDBJ whole genome shotgun (WGS) entry which is preliminary data.</text>
</comment>
<dbReference type="EMBL" id="QGKW02002228">
    <property type="protein sequence ID" value="KAF2536750.1"/>
    <property type="molecule type" value="Genomic_DNA"/>
</dbReference>
<dbReference type="AlphaFoldDB" id="A0A8S9FSS9"/>
<organism evidence="1 2">
    <name type="scientific">Brassica cretica</name>
    <name type="common">Mustard</name>
    <dbReference type="NCBI Taxonomy" id="69181"/>
    <lineage>
        <taxon>Eukaryota</taxon>
        <taxon>Viridiplantae</taxon>
        <taxon>Streptophyta</taxon>
        <taxon>Embryophyta</taxon>
        <taxon>Tracheophyta</taxon>
        <taxon>Spermatophyta</taxon>
        <taxon>Magnoliopsida</taxon>
        <taxon>eudicotyledons</taxon>
        <taxon>Gunneridae</taxon>
        <taxon>Pentapetalae</taxon>
        <taxon>rosids</taxon>
        <taxon>malvids</taxon>
        <taxon>Brassicales</taxon>
        <taxon>Brassicaceae</taxon>
        <taxon>Brassiceae</taxon>
        <taxon>Brassica</taxon>
    </lineage>
</organism>